<evidence type="ECO:0000256" key="7">
    <source>
        <dbReference type="ARBA" id="ARBA00023040"/>
    </source>
</evidence>
<dbReference type="Ensembl" id="ENSECRT00000006554.1">
    <property type="protein sequence ID" value="ENSECRP00000006451.1"/>
    <property type="gene ID" value="ENSECRG00000004303.1"/>
</dbReference>
<keyword evidence="9" id="KW-1015">Disulfide bond</keyword>
<feature type="transmembrane region" description="Helical" evidence="13">
    <location>
        <begin position="32"/>
        <end position="59"/>
    </location>
</feature>
<name>A0A8C4RT18_ERPCA</name>
<accession>A0A8C4RT18</accession>
<keyword evidence="3" id="KW-0716">Sensory transduction</keyword>
<dbReference type="InterPro" id="IPR017452">
    <property type="entry name" value="GPCR_Rhodpsn_7TM"/>
</dbReference>
<evidence type="ECO:0000256" key="13">
    <source>
        <dbReference type="SAM" id="Phobius"/>
    </source>
</evidence>
<sequence length="331" mass="38028">MLLNLQQHQGRTYSNSCFYLPNGFQSLLNYQYFFIFLLVVYMTTLFSNGFLMAIILFVDNLHTPKYIYIAVFMLSVVDISYSSSFIPRYVLSFAFNFNFIPYEACLAQLFFVHYFCAMESISLAVLAYDRLMAICFPLHCSSIHTNKRMILIIGITWMVAFMCVITAVIFMTRLSFCKSVIINSYFCDHGPMYVLACNDNSANRTTSYIFIAIMIVIPLIFIIITYTCIIAAVLKIASASGRLKTFKTCTTHLILVAIFYLPLLLMYFIIIWANDKIDTDARILNTSLSATLPPLLNPIVYTLKTNEITEQIKKMFFRSGAQFWSMTLTIQ</sequence>
<evidence type="ECO:0000256" key="5">
    <source>
        <dbReference type="ARBA" id="ARBA00022725"/>
    </source>
</evidence>
<reference evidence="15" key="1">
    <citation type="submission" date="2021-06" db="EMBL/GenBank/DDBJ databases">
        <authorList>
            <consortium name="Wellcome Sanger Institute Data Sharing"/>
        </authorList>
    </citation>
    <scope>NUCLEOTIDE SEQUENCE [LARGE SCALE GENOMIC DNA]</scope>
</reference>
<keyword evidence="16" id="KW-1185">Reference proteome</keyword>
<keyword evidence="2" id="KW-1003">Cell membrane</keyword>
<dbReference type="InterPro" id="IPR000276">
    <property type="entry name" value="GPCR_Rhodpsn"/>
</dbReference>
<evidence type="ECO:0000256" key="9">
    <source>
        <dbReference type="ARBA" id="ARBA00023157"/>
    </source>
</evidence>
<keyword evidence="7" id="KW-0297">G-protein coupled receptor</keyword>
<dbReference type="AlphaFoldDB" id="A0A8C4RT18"/>
<keyword evidence="11" id="KW-0325">Glycoprotein</keyword>
<dbReference type="Pfam" id="PF13853">
    <property type="entry name" value="7tm_4"/>
    <property type="match status" value="1"/>
</dbReference>
<dbReference type="FunFam" id="1.20.1070.10:FF:000024">
    <property type="entry name" value="Olfactory receptor"/>
    <property type="match status" value="1"/>
</dbReference>
<feature type="transmembrane region" description="Helical" evidence="13">
    <location>
        <begin position="253"/>
        <end position="273"/>
    </location>
</feature>
<dbReference type="PROSITE" id="PS50262">
    <property type="entry name" value="G_PROTEIN_RECEP_F1_2"/>
    <property type="match status" value="1"/>
</dbReference>
<feature type="transmembrane region" description="Helical" evidence="13">
    <location>
        <begin position="66"/>
        <end position="86"/>
    </location>
</feature>
<keyword evidence="8 13" id="KW-0472">Membrane</keyword>
<keyword evidence="6 13" id="KW-1133">Transmembrane helix</keyword>
<reference evidence="15" key="2">
    <citation type="submission" date="2025-08" db="UniProtKB">
        <authorList>
            <consortium name="Ensembl"/>
        </authorList>
    </citation>
    <scope>IDENTIFICATION</scope>
</reference>
<dbReference type="InterPro" id="IPR000725">
    <property type="entry name" value="Olfact_rcpt"/>
</dbReference>
<dbReference type="Proteomes" id="UP000694620">
    <property type="component" value="Chromosome 4"/>
</dbReference>
<dbReference type="PRINTS" id="PR00245">
    <property type="entry name" value="OLFACTORYR"/>
</dbReference>
<dbReference type="GO" id="GO:0004984">
    <property type="term" value="F:olfactory receptor activity"/>
    <property type="evidence" value="ECO:0007669"/>
    <property type="project" value="InterPro"/>
</dbReference>
<evidence type="ECO:0000256" key="11">
    <source>
        <dbReference type="ARBA" id="ARBA00023180"/>
    </source>
</evidence>
<dbReference type="GO" id="GO:0005886">
    <property type="term" value="C:plasma membrane"/>
    <property type="evidence" value="ECO:0007669"/>
    <property type="project" value="UniProtKB-SubCell"/>
</dbReference>
<evidence type="ECO:0000256" key="8">
    <source>
        <dbReference type="ARBA" id="ARBA00023136"/>
    </source>
</evidence>
<dbReference type="GO" id="GO:0004930">
    <property type="term" value="F:G protein-coupled receptor activity"/>
    <property type="evidence" value="ECO:0007669"/>
    <property type="project" value="UniProtKB-KW"/>
</dbReference>
<evidence type="ECO:0000256" key="12">
    <source>
        <dbReference type="ARBA" id="ARBA00023224"/>
    </source>
</evidence>
<evidence type="ECO:0000256" key="3">
    <source>
        <dbReference type="ARBA" id="ARBA00022606"/>
    </source>
</evidence>
<evidence type="ECO:0000256" key="2">
    <source>
        <dbReference type="ARBA" id="ARBA00022475"/>
    </source>
</evidence>
<evidence type="ECO:0000256" key="6">
    <source>
        <dbReference type="ARBA" id="ARBA00022989"/>
    </source>
</evidence>
<dbReference type="PANTHER" id="PTHR26451:SF966">
    <property type="entry name" value="ODORANT RECEPTOR-RELATED"/>
    <property type="match status" value="1"/>
</dbReference>
<evidence type="ECO:0000256" key="10">
    <source>
        <dbReference type="ARBA" id="ARBA00023170"/>
    </source>
</evidence>
<feature type="domain" description="G-protein coupled receptors family 1 profile" evidence="14">
    <location>
        <begin position="47"/>
        <end position="301"/>
    </location>
</feature>
<organism evidence="15 16">
    <name type="scientific">Erpetoichthys calabaricus</name>
    <name type="common">Rope fish</name>
    <name type="synonym">Calamoichthys calabaricus</name>
    <dbReference type="NCBI Taxonomy" id="27687"/>
    <lineage>
        <taxon>Eukaryota</taxon>
        <taxon>Metazoa</taxon>
        <taxon>Chordata</taxon>
        <taxon>Craniata</taxon>
        <taxon>Vertebrata</taxon>
        <taxon>Euteleostomi</taxon>
        <taxon>Actinopterygii</taxon>
        <taxon>Polypteriformes</taxon>
        <taxon>Polypteridae</taxon>
        <taxon>Erpetoichthys</taxon>
    </lineage>
</organism>
<dbReference type="GO" id="GO:0005549">
    <property type="term" value="F:odorant binding"/>
    <property type="evidence" value="ECO:0007669"/>
    <property type="project" value="TreeGrafter"/>
</dbReference>
<protein>
    <submittedName>
        <fullName evidence="15">Olfactory receptor 6N1-like</fullName>
    </submittedName>
</protein>
<dbReference type="PANTHER" id="PTHR26451">
    <property type="entry name" value="G_PROTEIN_RECEP_F1_2 DOMAIN-CONTAINING PROTEIN"/>
    <property type="match status" value="1"/>
</dbReference>
<dbReference type="InterPro" id="IPR052921">
    <property type="entry name" value="GPCR1_Superfamily_Member"/>
</dbReference>
<dbReference type="SUPFAM" id="SSF81321">
    <property type="entry name" value="Family A G protein-coupled receptor-like"/>
    <property type="match status" value="1"/>
</dbReference>
<evidence type="ECO:0000313" key="16">
    <source>
        <dbReference type="Proteomes" id="UP000694620"/>
    </source>
</evidence>
<reference evidence="15" key="3">
    <citation type="submission" date="2025-09" db="UniProtKB">
        <authorList>
            <consortium name="Ensembl"/>
        </authorList>
    </citation>
    <scope>IDENTIFICATION</scope>
</reference>
<proteinExistence type="predicted"/>
<comment type="subcellular location">
    <subcellularLocation>
        <location evidence="1">Cell membrane</location>
        <topology evidence="1">Multi-pass membrane protein</topology>
    </subcellularLocation>
</comment>
<dbReference type="Gene3D" id="1.20.1070.10">
    <property type="entry name" value="Rhodopsin 7-helix transmembrane proteins"/>
    <property type="match status" value="1"/>
</dbReference>
<dbReference type="GeneTree" id="ENSGT00950000182847"/>
<feature type="transmembrane region" description="Helical" evidence="13">
    <location>
        <begin position="208"/>
        <end position="233"/>
    </location>
</feature>
<evidence type="ECO:0000259" key="14">
    <source>
        <dbReference type="PROSITE" id="PS50262"/>
    </source>
</evidence>
<keyword evidence="10" id="KW-0675">Receptor</keyword>
<feature type="transmembrane region" description="Helical" evidence="13">
    <location>
        <begin position="106"/>
        <end position="128"/>
    </location>
</feature>
<evidence type="ECO:0000256" key="4">
    <source>
        <dbReference type="ARBA" id="ARBA00022692"/>
    </source>
</evidence>
<feature type="transmembrane region" description="Helical" evidence="13">
    <location>
        <begin position="149"/>
        <end position="170"/>
    </location>
</feature>
<keyword evidence="12" id="KW-0807">Transducer</keyword>
<keyword evidence="5" id="KW-0552">Olfaction</keyword>
<dbReference type="PRINTS" id="PR00237">
    <property type="entry name" value="GPCRRHODOPSN"/>
</dbReference>
<evidence type="ECO:0000313" key="15">
    <source>
        <dbReference type="Ensembl" id="ENSECRP00000006451.1"/>
    </source>
</evidence>
<evidence type="ECO:0000256" key="1">
    <source>
        <dbReference type="ARBA" id="ARBA00004651"/>
    </source>
</evidence>
<keyword evidence="4 13" id="KW-0812">Transmembrane</keyword>